<keyword evidence="5" id="KW-0130">Cell adhesion</keyword>
<evidence type="ECO:0000256" key="3">
    <source>
        <dbReference type="ARBA" id="ARBA00023180"/>
    </source>
</evidence>
<dbReference type="GO" id="GO:0098609">
    <property type="term" value="P:cell-cell adhesion"/>
    <property type="evidence" value="ECO:0007669"/>
    <property type="project" value="TreeGrafter"/>
</dbReference>
<dbReference type="PROSITE" id="PS51470">
    <property type="entry name" value="FG_GAP"/>
    <property type="match status" value="1"/>
</dbReference>
<dbReference type="InterPro" id="IPR013517">
    <property type="entry name" value="FG-GAP"/>
</dbReference>
<sequence>LYPSKSTLRTFGFSLSGGVDLDGNGYNDLVVGAFDSDSVIVLRARPVINIQTKHLESDLNVDIDGDSSCTRGAQTW</sequence>
<dbReference type="GO" id="GO:0009897">
    <property type="term" value="C:external side of plasma membrane"/>
    <property type="evidence" value="ECO:0007669"/>
    <property type="project" value="TreeGrafter"/>
</dbReference>
<name>A0A0M3JQG3_ANISI</name>
<accession>A0A0M3JQG3</accession>
<keyword evidence="2" id="KW-0677">Repeat</keyword>
<evidence type="ECO:0000256" key="4">
    <source>
        <dbReference type="PROSITE-ProRule" id="PRU00803"/>
    </source>
</evidence>
<dbReference type="Pfam" id="PF01839">
    <property type="entry name" value="FG-GAP"/>
    <property type="match status" value="1"/>
</dbReference>
<dbReference type="InterPro" id="IPR013519">
    <property type="entry name" value="Int_alpha_beta-p"/>
</dbReference>
<evidence type="ECO:0000256" key="1">
    <source>
        <dbReference type="ARBA" id="ARBA00022729"/>
    </source>
</evidence>
<reference evidence="6" key="1">
    <citation type="submission" date="2017-02" db="UniProtKB">
        <authorList>
            <consortium name="WormBaseParasite"/>
        </authorList>
    </citation>
    <scope>IDENTIFICATION</scope>
</reference>
<comment type="subcellular location">
    <subcellularLocation>
        <location evidence="5">Membrane</location>
        <topology evidence="5">Single-pass type I membrane protein</topology>
    </subcellularLocation>
</comment>
<dbReference type="GO" id="GO:0008305">
    <property type="term" value="C:integrin complex"/>
    <property type="evidence" value="ECO:0007669"/>
    <property type="project" value="InterPro"/>
</dbReference>
<protein>
    <submittedName>
        <fullName evidence="6">Integrin alpha ina-1 (inferred by orthology to a C. elegans protein)</fullName>
    </submittedName>
</protein>
<keyword evidence="3" id="KW-0325">Glycoprotein</keyword>
<comment type="similarity">
    <text evidence="5">Belongs to the integrin alpha chain family.</text>
</comment>
<dbReference type="AlphaFoldDB" id="A0A0M3JQG3"/>
<dbReference type="GO" id="GO:0005178">
    <property type="term" value="F:integrin binding"/>
    <property type="evidence" value="ECO:0007669"/>
    <property type="project" value="TreeGrafter"/>
</dbReference>
<keyword evidence="5" id="KW-0675">Receptor</keyword>
<proteinExistence type="inferred from homology"/>
<dbReference type="GO" id="GO:0007229">
    <property type="term" value="P:integrin-mediated signaling pathway"/>
    <property type="evidence" value="ECO:0007669"/>
    <property type="project" value="UniProtKB-KW"/>
</dbReference>
<dbReference type="PANTHER" id="PTHR23220">
    <property type="entry name" value="INTEGRIN ALPHA"/>
    <property type="match status" value="1"/>
</dbReference>
<dbReference type="PRINTS" id="PR01185">
    <property type="entry name" value="INTEGRINA"/>
</dbReference>
<evidence type="ECO:0000256" key="5">
    <source>
        <dbReference type="RuleBase" id="RU003762"/>
    </source>
</evidence>
<dbReference type="SUPFAM" id="SSF69318">
    <property type="entry name" value="Integrin alpha N-terminal domain"/>
    <property type="match status" value="1"/>
</dbReference>
<dbReference type="InterPro" id="IPR028994">
    <property type="entry name" value="Integrin_alpha_N"/>
</dbReference>
<dbReference type="PANTHER" id="PTHR23220:SF122">
    <property type="entry name" value="INTEGRIN ALPHA-PS1"/>
    <property type="match status" value="1"/>
</dbReference>
<organism evidence="6">
    <name type="scientific">Anisakis simplex</name>
    <name type="common">Herring worm</name>
    <dbReference type="NCBI Taxonomy" id="6269"/>
    <lineage>
        <taxon>Eukaryota</taxon>
        <taxon>Metazoa</taxon>
        <taxon>Ecdysozoa</taxon>
        <taxon>Nematoda</taxon>
        <taxon>Chromadorea</taxon>
        <taxon>Rhabditida</taxon>
        <taxon>Spirurina</taxon>
        <taxon>Ascaridomorpha</taxon>
        <taxon>Ascaridoidea</taxon>
        <taxon>Anisakidae</taxon>
        <taxon>Anisakis</taxon>
        <taxon>Anisakis simplex complex</taxon>
    </lineage>
</organism>
<dbReference type="WBParaSite" id="ASIM_0000991401-mRNA-1">
    <property type="protein sequence ID" value="ASIM_0000991401-mRNA-1"/>
    <property type="gene ID" value="ASIM_0000991401"/>
</dbReference>
<dbReference type="GO" id="GO:0033627">
    <property type="term" value="P:cell adhesion mediated by integrin"/>
    <property type="evidence" value="ECO:0007669"/>
    <property type="project" value="TreeGrafter"/>
</dbReference>
<keyword evidence="5" id="KW-0401">Integrin</keyword>
<dbReference type="Gene3D" id="2.130.10.130">
    <property type="entry name" value="Integrin alpha, N-terminal"/>
    <property type="match status" value="1"/>
</dbReference>
<dbReference type="GO" id="GO:0007160">
    <property type="term" value="P:cell-matrix adhesion"/>
    <property type="evidence" value="ECO:0007669"/>
    <property type="project" value="TreeGrafter"/>
</dbReference>
<evidence type="ECO:0000313" key="6">
    <source>
        <dbReference type="WBParaSite" id="ASIM_0000991401-mRNA-1"/>
    </source>
</evidence>
<dbReference type="InterPro" id="IPR000413">
    <property type="entry name" value="Integrin_alpha"/>
</dbReference>
<keyword evidence="1" id="KW-0732">Signal</keyword>
<evidence type="ECO:0000256" key="2">
    <source>
        <dbReference type="ARBA" id="ARBA00022737"/>
    </source>
</evidence>
<dbReference type="SMART" id="SM00191">
    <property type="entry name" value="Int_alpha"/>
    <property type="match status" value="1"/>
</dbReference>
<feature type="repeat" description="FG-GAP" evidence="4">
    <location>
        <begin position="1"/>
        <end position="59"/>
    </location>
</feature>